<name>A0A3Q2GVI4_HORSE</name>
<keyword evidence="5" id="KW-0678">Repressor</keyword>
<keyword evidence="17" id="KW-0175">Coiled coil</keyword>
<evidence type="ECO:0000256" key="17">
    <source>
        <dbReference type="SAM" id="Coils"/>
    </source>
</evidence>
<dbReference type="InterPro" id="IPR049257">
    <property type="entry name" value="Gon4l/CASP8AP2_myb-like"/>
</dbReference>
<keyword evidence="4" id="KW-0963">Cytoplasm</keyword>
<evidence type="ECO:0000256" key="4">
    <source>
        <dbReference type="ARBA" id="ARBA00022490"/>
    </source>
</evidence>
<keyword evidence="6" id="KW-0597">Phosphoprotein</keyword>
<dbReference type="Bgee" id="ENSECAG00000006638">
    <property type="expression patterns" value="Expressed in brainstem and 23 other cell types or tissues"/>
</dbReference>
<keyword evidence="12" id="KW-0804">Transcription</keyword>
<keyword evidence="11" id="KW-0010">Activator</keyword>
<evidence type="ECO:0000256" key="9">
    <source>
        <dbReference type="ARBA" id="ARBA00023015"/>
    </source>
</evidence>
<feature type="compositionally biased region" description="Basic and acidic residues" evidence="18">
    <location>
        <begin position="1036"/>
        <end position="1050"/>
    </location>
</feature>
<dbReference type="Ensembl" id="ENSECAT00000063637.3">
    <property type="protein sequence ID" value="ENSECAP00000024454.3"/>
    <property type="gene ID" value="ENSECAG00000006638.4"/>
</dbReference>
<keyword evidence="8" id="KW-0007">Acetylation</keyword>
<dbReference type="GO" id="GO:0005739">
    <property type="term" value="C:mitochondrion"/>
    <property type="evidence" value="ECO:0000318"/>
    <property type="project" value="GO_Central"/>
</dbReference>
<feature type="compositionally biased region" description="Basic and acidic residues" evidence="18">
    <location>
        <begin position="260"/>
        <end position="294"/>
    </location>
</feature>
<feature type="region of interest" description="Disordered" evidence="18">
    <location>
        <begin position="1931"/>
        <end position="2043"/>
    </location>
</feature>
<dbReference type="GO" id="GO:0003714">
    <property type="term" value="F:transcription corepressor activity"/>
    <property type="evidence" value="ECO:0000318"/>
    <property type="project" value="GO_Central"/>
</dbReference>
<comment type="subcellular location">
    <subcellularLocation>
        <location evidence="3">Cytoplasm</location>
    </subcellularLocation>
    <subcellularLocation>
        <location evidence="1">Mitochondrion</location>
    </subcellularLocation>
    <subcellularLocation>
        <location evidence="2">Nucleus</location>
        <location evidence="2">PML body</location>
    </subcellularLocation>
</comment>
<evidence type="ECO:0000256" key="3">
    <source>
        <dbReference type="ARBA" id="ARBA00004496"/>
    </source>
</evidence>
<dbReference type="SUPFAM" id="SSF46689">
    <property type="entry name" value="Homeodomain-like"/>
    <property type="match status" value="1"/>
</dbReference>
<accession>A0A3Q2GVI4</accession>
<evidence type="ECO:0000256" key="13">
    <source>
        <dbReference type="ARBA" id="ARBA00023242"/>
    </source>
</evidence>
<organism evidence="19 20">
    <name type="scientific">Equus caballus</name>
    <name type="common">Horse</name>
    <dbReference type="NCBI Taxonomy" id="9796"/>
    <lineage>
        <taxon>Eukaryota</taxon>
        <taxon>Metazoa</taxon>
        <taxon>Chordata</taxon>
        <taxon>Craniata</taxon>
        <taxon>Vertebrata</taxon>
        <taxon>Euteleostomi</taxon>
        <taxon>Mammalia</taxon>
        <taxon>Eutheria</taxon>
        <taxon>Laurasiatheria</taxon>
        <taxon>Perissodactyla</taxon>
        <taxon>Equidae</taxon>
        <taxon>Equus</taxon>
    </lineage>
</organism>
<dbReference type="FunFam" id="1.10.10.60:FF:000265">
    <property type="entry name" value="CASP8-associated protein 2 isoform X1"/>
    <property type="match status" value="1"/>
</dbReference>
<dbReference type="GeneTree" id="ENSGT00620000088063"/>
<feature type="compositionally biased region" description="Acidic residues" evidence="18">
    <location>
        <begin position="1026"/>
        <end position="1035"/>
    </location>
</feature>
<evidence type="ECO:0000256" key="2">
    <source>
        <dbReference type="ARBA" id="ARBA00004322"/>
    </source>
</evidence>
<dbReference type="GO" id="GO:0036337">
    <property type="term" value="P:Fas signaling pathway"/>
    <property type="evidence" value="ECO:0000318"/>
    <property type="project" value="GO_Central"/>
</dbReference>
<feature type="compositionally biased region" description="Basic and acidic residues" evidence="18">
    <location>
        <begin position="567"/>
        <end position="644"/>
    </location>
</feature>
<dbReference type="GO" id="GO:0016605">
    <property type="term" value="C:PML body"/>
    <property type="evidence" value="ECO:0000318"/>
    <property type="project" value="GO_Central"/>
</dbReference>
<dbReference type="PANTHER" id="PTHR15489">
    <property type="entry name" value="CASPASE 8 ASSOCIATED PROTEIN 2"/>
    <property type="match status" value="1"/>
</dbReference>
<evidence type="ECO:0000256" key="7">
    <source>
        <dbReference type="ARBA" id="ARBA00022703"/>
    </source>
</evidence>
<feature type="compositionally biased region" description="Basic residues" evidence="18">
    <location>
        <begin position="2007"/>
        <end position="2016"/>
    </location>
</feature>
<feature type="compositionally biased region" description="Basic and acidic residues" evidence="18">
    <location>
        <begin position="1000"/>
        <end position="1019"/>
    </location>
</feature>
<keyword evidence="7" id="KW-0053">Apoptosis</keyword>
<evidence type="ECO:0000256" key="16">
    <source>
        <dbReference type="ARBA" id="ARBA00078515"/>
    </source>
</evidence>
<evidence type="ECO:0000313" key="19">
    <source>
        <dbReference type="Ensembl" id="ENSECAP00000024454.3"/>
    </source>
</evidence>
<feature type="region of interest" description="Disordered" evidence="18">
    <location>
        <begin position="247"/>
        <end position="319"/>
    </location>
</feature>
<evidence type="ECO:0000256" key="8">
    <source>
        <dbReference type="ARBA" id="ARBA00022990"/>
    </source>
</evidence>
<dbReference type="CDD" id="cd12202">
    <property type="entry name" value="CASP8AP2"/>
    <property type="match status" value="1"/>
</dbReference>
<evidence type="ECO:0000256" key="18">
    <source>
        <dbReference type="SAM" id="MobiDB-lite"/>
    </source>
</evidence>
<evidence type="ECO:0000256" key="1">
    <source>
        <dbReference type="ARBA" id="ARBA00004173"/>
    </source>
</evidence>
<gene>
    <name evidence="19 21" type="primary">CASP8AP2</name>
</gene>
<sequence length="2113" mass="235556">MCAAACFASDLIGYGRSIPPPRSDCGLALVGMPGRPRCPERSPGYLGPGRAGKLLWGSGPCRADGEEVARRGSAPSEGRRRLGSQGVAGSGGVGWRLSKGNRIMAADDDNGDGTSLFDVFSASPLKNNDEGSLDIYAGLDSAVSDNASKSCVPSRNCLDLYEEILTEEGTAKEATYNDLQVEYGKCQMQMKELMKKFKEIQTQNFSLKNENQSLKKNISALIKTARVEINRKDEEINNLHQRLSEFPHFRNNHKTSRTSDIVKTKDLKSRSPHLDDCSKTDHRVKSDVSKDVHHSTSLPNLEKEGKSHSGKKGTLHLPTSLETHCTNGIWSRSHYQVGEGSSSEDSRRGRKDIRHSQYSRGTDRIRKDLNTNCGDGEPRHTEASQRLQGRPEKYGRGEPKAESTHSKFKSNTDLDYKNERLSSSWEKETSRERPHTRTESQSDKKPERQSERSQNINRKEFKSQDKEERKVDQKPKSIVKDQDYWRRSERASFPHSKNEITKSSHNSGKYHVEERRGREDCKRDRGVSNHSFQEGRCPSSFSTSRTHKHIDSKEVDAVHQWENTPLKAERHRTEDKRKRERESKDENRHMRNEKRTPTEHLQKTNKETKKTTTDLKRQHEPKNDKGEVSNNDISKEGDNKELTGKAESGPNETKNKDLKLSFMEKLNLTLSPAKKQPVSQDNQHKITNTPKSSGTCDVESLVQAKTVTCVPSVSEHITEETKSKVLEPNDALAAESESRTKIPERKMEEENSLLVKSVENTVPCDVPLCGTETSFSAPVEMEKAESLFPSSTEMEQTINGAGAAVPVVVDILQTNVSQNFGLELDIKRNDGLNSGSISEGIEMKEAFSTQVAESSGSILQPSIEEDGVLPIVLSEDGNPQFEPSLVGTPLVESKSCHLEPCSPKEPLESSLQQTELMDHRVEIGETNSIYHDDENSVLSIDLNHLRPIPEAISPLNSPVRPVAKVLRMESPSQVPLYSNSHKDVFPPDSAHSTSKSQSDLNKENQKPICKSDRFTEADSLKNSSLDELEEGEIISDSEKSKPQKSFEKSAKPRASADVQHTKTSPGSRKTAVHLDKDSGKTSAVKVHQTKSKWNKKTSPGSRKTAVHLDKDSGKTSAVKVHQTKSKWNKRQSESSRPSKAERKDKTVSTASLEKIVPVIAPPFSVREVMHMLRMIRKHVRKNYMKFKVKFSLMQFHRIVESAILSFTSLIKRLDLSKISKSVTVLQKNLCDVIESKLKQVKKNGIVDRLFEQQLPDMKKKLWKFVDEQLDYLFAKLKKILVKFCDSVNFGSDSDEGKLEKRNKEKSQYLNCRKGNVDSSSKEILKAKSPTSEGSVYYRSLVGCKKSEEKHQDQNCSNINTVKYDIKKSFNSCFDNIKNSQSEEHSLELNCLSAPKPGKIEGSTVEDAQTSQHAALKPERSFEILTEQQASSLTFNLVSDAQMGEIFKSLLQGSDLLDTSVNCNEKSEWELKTPEKQLLDSLKCESIPACTTEELVSGVVSPCPKMISDDNWSLLSSEKAPSLSSGLSLPVHPDVLDESCMFEVSTNIALSKDNVCSSEKSKPCISSILLEDLAVSLTVPSPLKSDGHLSFLKPEVLSTSTPEEVISAHFSEDALLEEEDASEQDIHLALESDNSSSKSSCSSSWTSRSVVPGFQYHPNLPMHAVIMEKSNDHFIVKIRRAAPSTSPNLKQNMVADESLASLPRVEKEADEAAEKEYTSCQNRVFKPVEELQNSNKHVDSSKSAQEEEDCVIQTQVPDIYEFLKDASGKVGHSNEVADECFKLHHEWEPKVPESVEELPPVEEIPHSVEDHLPNTYIDLTKDPVTETKNLGEFIEVTVLNIDQLGCSGGNLDQNAPILDNMQPDTVGAFIDLTQDVSSESKNEGNCPALAVEGLRCQVICVDEDNCKEEKVQVANRPLECGVEEAYIDLTSESPSSCEVKQDDVKSEPAPNSHSSEVPGALDNAQKKRKNLSDLNHSSQKKQRKETDLTSREKTKKITQDSGENGEAHRKKANKKKAPAVTQDSSLKASPGIKEPSAASATSTGLSAKNVIKKKGEIIVSWTRNDDREILLECQKRGPSLKTFSYLAAKLNKNPYQVSERFQQLMKLFEKSKCR</sequence>
<evidence type="ECO:0000256" key="15">
    <source>
        <dbReference type="ARBA" id="ARBA00069865"/>
    </source>
</evidence>
<feature type="compositionally biased region" description="Basic and acidic residues" evidence="18">
    <location>
        <begin position="376"/>
        <end position="502"/>
    </location>
</feature>
<feature type="compositionally biased region" description="Polar residues" evidence="18">
    <location>
        <begin position="677"/>
        <end position="695"/>
    </location>
</feature>
<dbReference type="GO" id="GO:0008625">
    <property type="term" value="P:extrinsic apoptotic signaling pathway via death domain receptors"/>
    <property type="evidence" value="ECO:0000318"/>
    <property type="project" value="GO_Central"/>
</dbReference>
<feature type="region of interest" description="Disordered" evidence="18">
    <location>
        <begin position="66"/>
        <end position="89"/>
    </location>
</feature>
<evidence type="ECO:0000256" key="5">
    <source>
        <dbReference type="ARBA" id="ARBA00022491"/>
    </source>
</evidence>
<protein>
    <recommendedName>
        <fullName evidence="15">CASP8-associated protein 2</fullName>
    </recommendedName>
    <alternativeName>
        <fullName evidence="16">FLICE-associated huge protein</fullName>
    </alternativeName>
</protein>
<evidence type="ECO:0000313" key="20">
    <source>
        <dbReference type="Proteomes" id="UP000002281"/>
    </source>
</evidence>
<dbReference type="InterPro" id="IPR039674">
    <property type="entry name" value="FLASH"/>
</dbReference>
<dbReference type="Proteomes" id="UP000002281">
    <property type="component" value="Chromosome 10"/>
</dbReference>
<feature type="coiled-coil region" evidence="17">
    <location>
        <begin position="176"/>
        <end position="242"/>
    </location>
</feature>
<dbReference type="Gene3D" id="1.10.10.60">
    <property type="entry name" value="Homeodomain-like"/>
    <property type="match status" value="1"/>
</dbReference>
<proteinExistence type="predicted"/>
<keyword evidence="20" id="KW-1185">Reference proteome</keyword>
<feature type="compositionally biased region" description="Polar residues" evidence="18">
    <location>
        <begin position="990"/>
        <end position="999"/>
    </location>
</feature>
<dbReference type="PANTHER" id="PTHR15489:SF2">
    <property type="entry name" value="CASP8-ASSOCIATED PROTEIN 2"/>
    <property type="match status" value="1"/>
</dbReference>
<reference evidence="19" key="2">
    <citation type="submission" date="2025-08" db="UniProtKB">
        <authorList>
            <consortium name="Ensembl"/>
        </authorList>
    </citation>
    <scope>IDENTIFICATION</scope>
    <source>
        <strain evidence="19">Thoroughbred</strain>
    </source>
</reference>
<evidence type="ECO:0000256" key="14">
    <source>
        <dbReference type="ARBA" id="ARBA00023306"/>
    </source>
</evidence>
<keyword evidence="10" id="KW-0496">Mitochondrion</keyword>
<feature type="region of interest" description="Disordered" evidence="18">
    <location>
        <begin position="977"/>
        <end position="1147"/>
    </location>
</feature>
<feature type="compositionally biased region" description="Basic and acidic residues" evidence="18">
    <location>
        <begin position="1983"/>
        <end position="1997"/>
    </location>
</feature>
<feature type="compositionally biased region" description="Basic and acidic residues" evidence="18">
    <location>
        <begin position="510"/>
        <end position="527"/>
    </location>
</feature>
<evidence type="ECO:0000256" key="12">
    <source>
        <dbReference type="ARBA" id="ARBA00023163"/>
    </source>
</evidence>
<feature type="compositionally biased region" description="Basic and acidic residues" evidence="18">
    <location>
        <begin position="1130"/>
        <end position="1146"/>
    </location>
</feature>
<dbReference type="InterPro" id="IPR009057">
    <property type="entry name" value="Homeodomain-like_sf"/>
</dbReference>
<evidence type="ECO:0000256" key="6">
    <source>
        <dbReference type="ARBA" id="ARBA00022553"/>
    </source>
</evidence>
<keyword evidence="14" id="KW-0131">Cell cycle</keyword>
<reference evidence="19 20" key="1">
    <citation type="journal article" date="2009" name="Science">
        <title>Genome sequence, comparative analysis, and population genetics of the domestic horse.</title>
        <authorList>
            <consortium name="Broad Institute Genome Sequencing Platform"/>
            <consortium name="Broad Institute Whole Genome Assembly Team"/>
            <person name="Wade C.M."/>
            <person name="Giulotto E."/>
            <person name="Sigurdsson S."/>
            <person name="Zoli M."/>
            <person name="Gnerre S."/>
            <person name="Imsland F."/>
            <person name="Lear T.L."/>
            <person name="Adelson D.L."/>
            <person name="Bailey E."/>
            <person name="Bellone R.R."/>
            <person name="Bloecker H."/>
            <person name="Distl O."/>
            <person name="Edgar R.C."/>
            <person name="Garber M."/>
            <person name="Leeb T."/>
            <person name="Mauceli E."/>
            <person name="MacLeod J.N."/>
            <person name="Penedo M.C.T."/>
            <person name="Raison J.M."/>
            <person name="Sharpe T."/>
            <person name="Vogel J."/>
            <person name="Andersson L."/>
            <person name="Antczak D.F."/>
            <person name="Biagi T."/>
            <person name="Binns M.M."/>
            <person name="Chowdhary B.P."/>
            <person name="Coleman S.J."/>
            <person name="Della Valle G."/>
            <person name="Fryc S."/>
            <person name="Guerin G."/>
            <person name="Hasegawa T."/>
            <person name="Hill E.W."/>
            <person name="Jurka J."/>
            <person name="Kiialainen A."/>
            <person name="Lindgren G."/>
            <person name="Liu J."/>
            <person name="Magnani E."/>
            <person name="Mickelson J.R."/>
            <person name="Murray J."/>
            <person name="Nergadze S.G."/>
            <person name="Onofrio R."/>
            <person name="Pedroni S."/>
            <person name="Piras M.F."/>
            <person name="Raudsepp T."/>
            <person name="Rocchi M."/>
            <person name="Roeed K.H."/>
            <person name="Ryder O.A."/>
            <person name="Searle S."/>
            <person name="Skow L."/>
            <person name="Swinburne J.E."/>
            <person name="Syvaenen A.C."/>
            <person name="Tozaki T."/>
            <person name="Valberg S.J."/>
            <person name="Vaudin M."/>
            <person name="White J.R."/>
            <person name="Zody M.C."/>
            <person name="Lander E.S."/>
            <person name="Lindblad-Toh K."/>
        </authorList>
    </citation>
    <scope>NUCLEOTIDE SEQUENCE [LARGE SCALE GENOMIC DNA]</scope>
    <source>
        <strain evidence="19 20">Thoroughbred</strain>
    </source>
</reference>
<dbReference type="VGNC" id="VGNC:16072">
    <property type="gene designation" value="CASP8AP2"/>
</dbReference>
<keyword evidence="13" id="KW-0539">Nucleus</keyword>
<reference evidence="19" key="3">
    <citation type="submission" date="2025-09" db="UniProtKB">
        <authorList>
            <consortium name="Ensembl"/>
        </authorList>
    </citation>
    <scope>IDENTIFICATION</scope>
    <source>
        <strain evidence="19">Thoroughbred</strain>
    </source>
</reference>
<feature type="compositionally biased region" description="Basic and acidic residues" evidence="18">
    <location>
        <begin position="549"/>
        <end position="559"/>
    </location>
</feature>
<evidence type="ECO:0000256" key="10">
    <source>
        <dbReference type="ARBA" id="ARBA00023128"/>
    </source>
</evidence>
<dbReference type="Pfam" id="PF21227">
    <property type="entry name" value="Myb_DNA-binding_7"/>
    <property type="match status" value="1"/>
</dbReference>
<evidence type="ECO:0000256" key="11">
    <source>
        <dbReference type="ARBA" id="ARBA00023159"/>
    </source>
</evidence>
<evidence type="ECO:0000313" key="21">
    <source>
        <dbReference type="VGNC" id="VGNC:16072"/>
    </source>
</evidence>
<keyword evidence="9" id="KW-0805">Transcription regulation</keyword>
<feature type="region of interest" description="Disordered" evidence="18">
    <location>
        <begin position="336"/>
        <end position="695"/>
    </location>
</feature>